<dbReference type="AlphaFoldDB" id="A0A7W7WEC4"/>
<dbReference type="Proteomes" id="UP000534286">
    <property type="component" value="Unassembled WGS sequence"/>
</dbReference>
<evidence type="ECO:0000313" key="1">
    <source>
        <dbReference type="EMBL" id="MBB4943996.1"/>
    </source>
</evidence>
<gene>
    <name evidence="1" type="ORF">FHR32_008397</name>
</gene>
<proteinExistence type="predicted"/>
<keyword evidence="2" id="KW-1185">Reference proteome</keyword>
<protein>
    <submittedName>
        <fullName evidence="1">Uncharacterized protein</fullName>
    </submittedName>
</protein>
<reference evidence="1 2" key="1">
    <citation type="submission" date="2020-08" db="EMBL/GenBank/DDBJ databases">
        <title>Sequencing the genomes of 1000 actinobacteria strains.</title>
        <authorList>
            <person name="Klenk H.-P."/>
        </authorList>
    </citation>
    <scope>NUCLEOTIDE SEQUENCE [LARGE SCALE GENOMIC DNA]</scope>
    <source>
        <strain evidence="1 2">DSM 43023</strain>
    </source>
</reference>
<dbReference type="EMBL" id="JACHJU010000006">
    <property type="protein sequence ID" value="MBB4943996.1"/>
    <property type="molecule type" value="Genomic_DNA"/>
</dbReference>
<organism evidence="1 2">
    <name type="scientific">Streptosporangium album</name>
    <dbReference type="NCBI Taxonomy" id="47479"/>
    <lineage>
        <taxon>Bacteria</taxon>
        <taxon>Bacillati</taxon>
        <taxon>Actinomycetota</taxon>
        <taxon>Actinomycetes</taxon>
        <taxon>Streptosporangiales</taxon>
        <taxon>Streptosporangiaceae</taxon>
        <taxon>Streptosporangium</taxon>
    </lineage>
</organism>
<sequence>MIGYTRSSTVADNVSLNDILHEWLTDVEVFASALVERLPPHAENAADLDPATRWGMAWAIKTLTSIETLLEAWRELAGIEGNTTPGYLDNDPAILTLSADVLGTLSHWRDRFGDQETLQAALTDARDLYIQFPGETGQ</sequence>
<comment type="caution">
    <text evidence="1">The sequence shown here is derived from an EMBL/GenBank/DDBJ whole genome shotgun (WGS) entry which is preliminary data.</text>
</comment>
<dbReference type="RefSeq" id="WP_184759871.1">
    <property type="nucleotide sequence ID" value="NZ_BAABEK010000104.1"/>
</dbReference>
<name>A0A7W7WEC4_9ACTN</name>
<accession>A0A7W7WEC4</accession>
<evidence type="ECO:0000313" key="2">
    <source>
        <dbReference type="Proteomes" id="UP000534286"/>
    </source>
</evidence>